<sequence length="721" mass="77339">MVKKTDSHARVLRPGESIALSRKSAEFEIVLFRPRYHYRAQAAKGSALKGEVTASSPLRESPLQEPMNNAGGVSTTTGKGRIPTSSMGNEAGHGEKKRSGAGNANLRPSGSGPKDASGVVEVDDPTAAPFATRAVSRVSEARTPSEIAADAPLFLDTAVCIFYDELTKIDYVATGRTTADFKGLHYKPHLVVLGTESAPGGYCNFNITQPDGKSLEDGEIDGFEEDAEALVSRTAASNGPVTMAAADGVEVSLRRLSMCAGFLVSATLFGKDTCLNRERNVFYMVRRSRSSTPLCLVPLCVYGEPSNSCVSLMVRKVRVHSETKWELVNVSEPLPFQDVKSLILKLQERGLTDPAHFARDYELKAGASRGGDGAGGGTEEDVLSSSGQSSSIDLEASVSDKRLSDALEQEGSLTSVRASLTGERRSPLPPNRNGRTFSTLLMDVPRVAREGRRQYNVGRSHVQTALFDGNTSEEDEVLNDAMRAVVPCYADASPVRYENGAYNVGSRVGNLATHYVDHREAYAFDAAGQRSTGGGRLGCARGELLPFVGALRTRSSEDLVTSLPALDRCLPDDHVFAARPELPAGLLLTSQDRKLAAGTQQHCSSINTNTKRRQSTAGRLKRSSSHRRSKSRRGKKRSPAARARGKSRSQKKKAKGARGMQPASRSRGNRSSSARLQRSSSPGVTHRLTAQKMRSRVSSGRFRGGSGSKTPPAERVGSVAA</sequence>
<protein>
    <submittedName>
        <fullName evidence="2">Uncharacterized protein</fullName>
    </submittedName>
</protein>
<feature type="compositionally biased region" description="Polar residues" evidence="1">
    <location>
        <begin position="598"/>
        <end position="609"/>
    </location>
</feature>
<reference evidence="3" key="1">
    <citation type="journal article" date="2021" name="Microbiol. Resour. Announc.">
        <title>LGAAP: Leishmaniinae Genome Assembly and Annotation Pipeline.</title>
        <authorList>
            <person name="Almutairi H."/>
            <person name="Urbaniak M.D."/>
            <person name="Bates M.D."/>
            <person name="Jariyapan N."/>
            <person name="Kwakye-Nuako G."/>
            <person name="Thomaz-Soccol V."/>
            <person name="Al-Salem W.S."/>
            <person name="Dillon R.J."/>
            <person name="Bates P.A."/>
            <person name="Gatherer D."/>
        </authorList>
    </citation>
    <scope>NUCLEOTIDE SEQUENCE [LARGE SCALE GENOMIC DNA]</scope>
</reference>
<keyword evidence="3" id="KW-1185">Reference proteome</keyword>
<comment type="caution">
    <text evidence="2">The sequence shown here is derived from an EMBL/GenBank/DDBJ whole genome shotgun (WGS) entry which is preliminary data.</text>
</comment>
<name>A0A836KS39_9TRYP</name>
<evidence type="ECO:0000313" key="3">
    <source>
        <dbReference type="Proteomes" id="UP000674143"/>
    </source>
</evidence>
<feature type="region of interest" description="Disordered" evidence="1">
    <location>
        <begin position="43"/>
        <end position="120"/>
    </location>
</feature>
<feature type="region of interest" description="Disordered" evidence="1">
    <location>
        <begin position="366"/>
        <end position="437"/>
    </location>
</feature>
<feature type="region of interest" description="Disordered" evidence="1">
    <location>
        <begin position="598"/>
        <end position="721"/>
    </location>
</feature>
<feature type="compositionally biased region" description="Gly residues" evidence="1">
    <location>
        <begin position="368"/>
        <end position="377"/>
    </location>
</feature>
<evidence type="ECO:0000313" key="2">
    <source>
        <dbReference type="EMBL" id="KAG5476198.1"/>
    </source>
</evidence>
<accession>A0A836KS39</accession>
<feature type="compositionally biased region" description="Basic residues" evidence="1">
    <location>
        <begin position="610"/>
        <end position="656"/>
    </location>
</feature>
<dbReference type="GeneID" id="92361062"/>
<dbReference type="KEGG" id="loi:92361062"/>
<gene>
    <name evidence="2" type="ORF">LSCM4_05158</name>
</gene>
<dbReference type="EMBL" id="JAFHLR010000026">
    <property type="protein sequence ID" value="KAG5476198.1"/>
    <property type="molecule type" value="Genomic_DNA"/>
</dbReference>
<evidence type="ECO:0000256" key="1">
    <source>
        <dbReference type="SAM" id="MobiDB-lite"/>
    </source>
</evidence>
<dbReference type="Proteomes" id="UP000674143">
    <property type="component" value="Unassembled WGS sequence"/>
</dbReference>
<dbReference type="AlphaFoldDB" id="A0A836KS39"/>
<dbReference type="RefSeq" id="XP_067062431.1">
    <property type="nucleotide sequence ID" value="XM_067207128.1"/>
</dbReference>
<proteinExistence type="predicted"/>
<reference evidence="3" key="2">
    <citation type="journal article" date="2021" name="Sci. Data">
        <title>Chromosome-scale genome sequencing, assembly and annotation of six genomes from subfamily Leishmaniinae.</title>
        <authorList>
            <person name="Almutairi H."/>
            <person name="Urbaniak M.D."/>
            <person name="Bates M.D."/>
            <person name="Jariyapan N."/>
            <person name="Kwakye-Nuako G."/>
            <person name="Thomaz Soccol V."/>
            <person name="Al-Salem W.S."/>
            <person name="Dillon R.J."/>
            <person name="Bates P.A."/>
            <person name="Gatherer D."/>
        </authorList>
    </citation>
    <scope>NUCLEOTIDE SEQUENCE [LARGE SCALE GENOMIC DNA]</scope>
</reference>
<feature type="compositionally biased region" description="Low complexity" evidence="1">
    <location>
        <begin position="663"/>
        <end position="681"/>
    </location>
</feature>
<feature type="compositionally biased region" description="Polar residues" evidence="1">
    <location>
        <begin position="71"/>
        <end position="88"/>
    </location>
</feature>
<organism evidence="2 3">
    <name type="scientific">Leishmania orientalis</name>
    <dbReference type="NCBI Taxonomy" id="2249476"/>
    <lineage>
        <taxon>Eukaryota</taxon>
        <taxon>Discoba</taxon>
        <taxon>Euglenozoa</taxon>
        <taxon>Kinetoplastea</taxon>
        <taxon>Metakinetoplastina</taxon>
        <taxon>Trypanosomatida</taxon>
        <taxon>Trypanosomatidae</taxon>
        <taxon>Leishmaniinae</taxon>
        <taxon>Leishmania</taxon>
    </lineage>
</organism>